<dbReference type="Proteomes" id="UP001345219">
    <property type="component" value="Chromosome 5"/>
</dbReference>
<dbReference type="AlphaFoldDB" id="A0AAN7K9X2"/>
<evidence type="ECO:0000313" key="2">
    <source>
        <dbReference type="Proteomes" id="UP001345219"/>
    </source>
</evidence>
<dbReference type="EMBL" id="JAXIOK010000010">
    <property type="protein sequence ID" value="KAK4760461.1"/>
    <property type="molecule type" value="Genomic_DNA"/>
</dbReference>
<protein>
    <submittedName>
        <fullName evidence="1">Uncharacterized protein</fullName>
    </submittedName>
</protein>
<proteinExistence type="predicted"/>
<sequence length="108" mass="12235">MYWVTFLSISQPVHLWEDGSSHSVVANAFFLQLQVNVRQLWDLHQQINCSPQELSKTPPSPLDSPSSFPSKSTLMPMLLLDIHEGNPSHSSLCWRVRRCKNCSSMPGL</sequence>
<gene>
    <name evidence="1" type="ORF">SAY87_005354</name>
</gene>
<evidence type="ECO:0000313" key="1">
    <source>
        <dbReference type="EMBL" id="KAK4760461.1"/>
    </source>
</evidence>
<comment type="caution">
    <text evidence="1">The sequence shown here is derived from an EMBL/GenBank/DDBJ whole genome shotgun (WGS) entry which is preliminary data.</text>
</comment>
<keyword evidence="2" id="KW-1185">Reference proteome</keyword>
<reference evidence="1 2" key="1">
    <citation type="journal article" date="2023" name="Hortic Res">
        <title>Pangenome of water caltrop reveals structural variations and asymmetric subgenome divergence after allopolyploidization.</title>
        <authorList>
            <person name="Zhang X."/>
            <person name="Chen Y."/>
            <person name="Wang L."/>
            <person name="Yuan Y."/>
            <person name="Fang M."/>
            <person name="Shi L."/>
            <person name="Lu R."/>
            <person name="Comes H.P."/>
            <person name="Ma Y."/>
            <person name="Chen Y."/>
            <person name="Huang G."/>
            <person name="Zhou Y."/>
            <person name="Zheng Z."/>
            <person name="Qiu Y."/>
        </authorList>
    </citation>
    <scope>NUCLEOTIDE SEQUENCE [LARGE SCALE GENOMIC DNA]</scope>
    <source>
        <tissue evidence="1">Roots</tissue>
    </source>
</reference>
<accession>A0AAN7K9X2</accession>
<organism evidence="1 2">
    <name type="scientific">Trapa incisa</name>
    <dbReference type="NCBI Taxonomy" id="236973"/>
    <lineage>
        <taxon>Eukaryota</taxon>
        <taxon>Viridiplantae</taxon>
        <taxon>Streptophyta</taxon>
        <taxon>Embryophyta</taxon>
        <taxon>Tracheophyta</taxon>
        <taxon>Spermatophyta</taxon>
        <taxon>Magnoliopsida</taxon>
        <taxon>eudicotyledons</taxon>
        <taxon>Gunneridae</taxon>
        <taxon>Pentapetalae</taxon>
        <taxon>rosids</taxon>
        <taxon>malvids</taxon>
        <taxon>Myrtales</taxon>
        <taxon>Lythraceae</taxon>
        <taxon>Trapa</taxon>
    </lineage>
</organism>
<name>A0AAN7K9X2_9MYRT</name>